<dbReference type="AlphaFoldDB" id="A0A0S3T7H4"/>
<protein>
    <submittedName>
        <fullName evidence="2">Uncharacterized protein</fullName>
    </submittedName>
</protein>
<evidence type="ECO:0000313" key="2">
    <source>
        <dbReference type="EMBL" id="BAU00931.1"/>
    </source>
</evidence>
<proteinExistence type="predicted"/>
<keyword evidence="3" id="KW-1185">Reference proteome</keyword>
<dbReference type="Proteomes" id="UP000291084">
    <property type="component" value="Chromosome 11"/>
</dbReference>
<dbReference type="EMBL" id="AP015044">
    <property type="protein sequence ID" value="BAU00931.1"/>
    <property type="molecule type" value="Genomic_DNA"/>
</dbReference>
<feature type="compositionally biased region" description="Basic and acidic residues" evidence="1">
    <location>
        <begin position="107"/>
        <end position="120"/>
    </location>
</feature>
<gene>
    <name evidence="2" type="primary">Vigan.11G007100</name>
    <name evidence="2" type="ORF">VIGAN_11007100</name>
</gene>
<sequence length="150" mass="16835">MDFRQSGLTWLSDIILCIFCPNHFNLKYYSTDSRPLGLIILLAIRPLGRSDAIHSDSTRSASIYSRLIRFGEIFKTISEIASGATFVNFEDHFDGRSESTPHFTDTGGRRRSTDAREGACQPQEKECFRMEAAGIFPGPIPQKQLGWTGN</sequence>
<organism evidence="2 3">
    <name type="scientific">Vigna angularis var. angularis</name>
    <dbReference type="NCBI Taxonomy" id="157739"/>
    <lineage>
        <taxon>Eukaryota</taxon>
        <taxon>Viridiplantae</taxon>
        <taxon>Streptophyta</taxon>
        <taxon>Embryophyta</taxon>
        <taxon>Tracheophyta</taxon>
        <taxon>Spermatophyta</taxon>
        <taxon>Magnoliopsida</taxon>
        <taxon>eudicotyledons</taxon>
        <taxon>Gunneridae</taxon>
        <taxon>Pentapetalae</taxon>
        <taxon>rosids</taxon>
        <taxon>fabids</taxon>
        <taxon>Fabales</taxon>
        <taxon>Fabaceae</taxon>
        <taxon>Papilionoideae</taxon>
        <taxon>50 kb inversion clade</taxon>
        <taxon>NPAAA clade</taxon>
        <taxon>indigoferoid/millettioid clade</taxon>
        <taxon>Phaseoleae</taxon>
        <taxon>Vigna</taxon>
    </lineage>
</organism>
<feature type="region of interest" description="Disordered" evidence="1">
    <location>
        <begin position="97"/>
        <end position="120"/>
    </location>
</feature>
<evidence type="ECO:0000313" key="3">
    <source>
        <dbReference type="Proteomes" id="UP000291084"/>
    </source>
</evidence>
<evidence type="ECO:0000256" key="1">
    <source>
        <dbReference type="SAM" id="MobiDB-lite"/>
    </source>
</evidence>
<name>A0A0S3T7H4_PHAAN</name>
<reference evidence="2 3" key="1">
    <citation type="journal article" date="2015" name="Sci. Rep.">
        <title>The power of single molecule real-time sequencing technology in the de novo assembly of a eukaryotic genome.</title>
        <authorList>
            <person name="Sakai H."/>
            <person name="Naito K."/>
            <person name="Ogiso-Tanaka E."/>
            <person name="Takahashi Y."/>
            <person name="Iseki K."/>
            <person name="Muto C."/>
            <person name="Satou K."/>
            <person name="Teruya K."/>
            <person name="Shiroma A."/>
            <person name="Shimoji M."/>
            <person name="Hirano T."/>
            <person name="Itoh T."/>
            <person name="Kaga A."/>
            <person name="Tomooka N."/>
        </authorList>
    </citation>
    <scope>NUCLEOTIDE SEQUENCE [LARGE SCALE GENOMIC DNA]</scope>
    <source>
        <strain evidence="3">cv. Shumari</strain>
    </source>
</reference>
<accession>A0A0S3T7H4</accession>